<dbReference type="InterPro" id="IPR012349">
    <property type="entry name" value="Split_barrel_FMN-bd"/>
</dbReference>
<dbReference type="EMBL" id="JACCBU010000001">
    <property type="protein sequence ID" value="NYE74153.1"/>
    <property type="molecule type" value="Genomic_DNA"/>
</dbReference>
<comment type="caution">
    <text evidence="1">The sequence shown here is derived from an EMBL/GenBank/DDBJ whole genome shotgun (WGS) entry which is preliminary data.</text>
</comment>
<proteinExistence type="predicted"/>
<gene>
    <name evidence="1" type="ORF">BKA15_005482</name>
</gene>
<evidence type="ECO:0008006" key="3">
    <source>
        <dbReference type="Google" id="ProtNLM"/>
    </source>
</evidence>
<reference evidence="1 2" key="1">
    <citation type="submission" date="2020-07" db="EMBL/GenBank/DDBJ databases">
        <title>Sequencing the genomes of 1000 actinobacteria strains.</title>
        <authorList>
            <person name="Klenk H.-P."/>
        </authorList>
    </citation>
    <scope>NUCLEOTIDE SEQUENCE [LARGE SCALE GENOMIC DNA]</scope>
    <source>
        <strain evidence="1 2">DSM 22083</strain>
    </source>
</reference>
<dbReference type="GO" id="GO:0016491">
    <property type="term" value="F:oxidoreductase activity"/>
    <property type="evidence" value="ECO:0007669"/>
    <property type="project" value="InterPro"/>
</dbReference>
<evidence type="ECO:0000313" key="1">
    <source>
        <dbReference type="EMBL" id="NYE74153.1"/>
    </source>
</evidence>
<dbReference type="RefSeq" id="WP_179756256.1">
    <property type="nucleotide sequence ID" value="NZ_JACCBU010000001.1"/>
</dbReference>
<accession>A0A7Y9ICM3</accession>
<name>A0A7Y9ICM3_9ACTN</name>
<dbReference type="Gene3D" id="2.30.110.10">
    <property type="entry name" value="Electron Transport, Fmn-binding Protein, Chain A"/>
    <property type="match status" value="1"/>
</dbReference>
<organism evidence="1 2">
    <name type="scientific">Microlunatus parietis</name>
    <dbReference type="NCBI Taxonomy" id="682979"/>
    <lineage>
        <taxon>Bacteria</taxon>
        <taxon>Bacillati</taxon>
        <taxon>Actinomycetota</taxon>
        <taxon>Actinomycetes</taxon>
        <taxon>Propionibacteriales</taxon>
        <taxon>Propionibacteriaceae</taxon>
        <taxon>Microlunatus</taxon>
    </lineage>
</organism>
<evidence type="ECO:0000313" key="2">
    <source>
        <dbReference type="Proteomes" id="UP000569914"/>
    </source>
</evidence>
<dbReference type="Pfam" id="PF04075">
    <property type="entry name" value="F420H2_quin_red"/>
    <property type="match status" value="1"/>
</dbReference>
<dbReference type="InterPro" id="IPR004378">
    <property type="entry name" value="F420H2_quin_Rdtase"/>
</dbReference>
<dbReference type="AlphaFoldDB" id="A0A7Y9ICM3"/>
<keyword evidence="2" id="KW-1185">Reference proteome</keyword>
<dbReference type="Proteomes" id="UP000569914">
    <property type="component" value="Unassembled WGS sequence"/>
</dbReference>
<sequence>MPTAKTLPRQAVDRFNAFVLGLRDSSLLGSRLRRSLTVVTYTGRRSGRTFSTPVGFRRDGDTVIIGVMMPERKRWWRNFLGEGGPIMIELDGVNRTGHAVAERSDRGQVGVTVRLRSEG</sequence>
<protein>
    <recommendedName>
        <fullName evidence="3">Deazaflavin-dependent oxidoreductase, nitroreductase family</fullName>
    </recommendedName>
</protein>